<dbReference type="AlphaFoldDB" id="A0A1R4F6H8"/>
<keyword evidence="1" id="KW-0472">Membrane</keyword>
<evidence type="ECO:0000313" key="3">
    <source>
        <dbReference type="Proteomes" id="UP000195787"/>
    </source>
</evidence>
<feature type="transmembrane region" description="Helical" evidence="1">
    <location>
        <begin position="7"/>
        <end position="30"/>
    </location>
</feature>
<protein>
    <submittedName>
        <fullName evidence="2">Uncharacterized protein</fullName>
    </submittedName>
</protein>
<sequence>MIDRKRLTLIIIGCIAAAAILAGLIVWLVLANQNNDEDDAQPDTSSQIEETPTITFTEEQQQTVFDVARLAAAWRAAEDPALTQQRYIEAGMSESLARDYLPVWAGYFGSSPTAQIQVNNVGSVPASIEYGEGNEHREPGTGQFRVGVSVNYEGTYHNGSTTVPIGNNTAIWYFILDERTGTVVDIEQPMLGDLDLPAPSLPESEE</sequence>
<organism evidence="2 3">
    <name type="scientific">Agrococcus casei LMG 22410</name>
    <dbReference type="NCBI Taxonomy" id="1255656"/>
    <lineage>
        <taxon>Bacteria</taxon>
        <taxon>Bacillati</taxon>
        <taxon>Actinomycetota</taxon>
        <taxon>Actinomycetes</taxon>
        <taxon>Micrococcales</taxon>
        <taxon>Microbacteriaceae</taxon>
        <taxon>Agrococcus</taxon>
    </lineage>
</organism>
<keyword evidence="1" id="KW-0812">Transmembrane</keyword>
<accession>A0A1R4F6H8</accession>
<keyword evidence="1" id="KW-1133">Transmembrane helix</keyword>
<evidence type="ECO:0000256" key="1">
    <source>
        <dbReference type="SAM" id="Phobius"/>
    </source>
</evidence>
<name>A0A1R4F6H8_9MICO</name>
<gene>
    <name evidence="2" type="ORF">CZ674_02770</name>
</gene>
<dbReference type="EMBL" id="FUHU01000018">
    <property type="protein sequence ID" value="SJM51451.1"/>
    <property type="molecule type" value="Genomic_DNA"/>
</dbReference>
<proteinExistence type="predicted"/>
<dbReference type="Proteomes" id="UP000195787">
    <property type="component" value="Unassembled WGS sequence"/>
</dbReference>
<evidence type="ECO:0000313" key="2">
    <source>
        <dbReference type="EMBL" id="SJM51451.1"/>
    </source>
</evidence>
<reference evidence="2 3" key="1">
    <citation type="submission" date="2017-02" db="EMBL/GenBank/DDBJ databases">
        <authorList>
            <person name="Peterson S.W."/>
        </authorList>
    </citation>
    <scope>NUCLEOTIDE SEQUENCE [LARGE SCALE GENOMIC DNA]</scope>
    <source>
        <strain evidence="2 3">LMG 22410</strain>
    </source>
</reference>
<keyword evidence="3" id="KW-1185">Reference proteome</keyword>